<feature type="signal peptide" evidence="1">
    <location>
        <begin position="1"/>
        <end position="22"/>
    </location>
</feature>
<dbReference type="SUPFAM" id="SSF53850">
    <property type="entry name" value="Periplasmic binding protein-like II"/>
    <property type="match status" value="1"/>
</dbReference>
<sequence>MNKHIRKALAIAAAGATIFSMAACGSSNGGSGDPGKLTVAWWGNQTRNDLQAKVDKAFGEANGVTIDGQFSQWADYWQKMSTNAAGKSLPDVFAMDFSYLTQYIDNGLLEPLDDYISSGKLDMSNVDENTLSAGKGTDGKIYAIPSGVNAPTFIVNQGLLDELGITIPDNWTLDDFMDIARQVYEKSGVKTEYGFGGDAYNLEYVMRAHDAKLFDGENLGSEDASAYEEYFNVWETMYKEGWGISAEQYTEITLGSVEQDPLVSFTSKDKQAWNSLAWNSQLTAYSKVNPDLKLALYPWPSSNVKKSNYVHPGQYWAVAKTSKNKDMAVKFIDYYTNNDEAVKTMLLDRGIPISSKALETITPSLSDNEKTIVKYQEGVPANSSPINQPMPSKATEVNKKIMPDLQEQIMYGKMTASQAAQDFITRAKDSLK</sequence>
<proteinExistence type="predicted"/>
<keyword evidence="1" id="KW-0732">Signal</keyword>
<name>A0A7Y0I017_9BIFI</name>
<dbReference type="Pfam" id="PF13416">
    <property type="entry name" value="SBP_bac_8"/>
    <property type="match status" value="1"/>
</dbReference>
<dbReference type="Proteomes" id="UP000588277">
    <property type="component" value="Unassembled WGS sequence"/>
</dbReference>
<dbReference type="PROSITE" id="PS51257">
    <property type="entry name" value="PROKAR_LIPOPROTEIN"/>
    <property type="match status" value="1"/>
</dbReference>
<accession>A0A7Y0I017</accession>
<keyword evidence="3" id="KW-1185">Reference proteome</keyword>
<feature type="chain" id="PRO_5030832920" evidence="1">
    <location>
        <begin position="23"/>
        <end position="432"/>
    </location>
</feature>
<dbReference type="InterPro" id="IPR006059">
    <property type="entry name" value="SBP"/>
</dbReference>
<gene>
    <name evidence="2" type="ORF">G1C96_1565</name>
</gene>
<dbReference type="Gene3D" id="3.40.190.10">
    <property type="entry name" value="Periplasmic binding protein-like II"/>
    <property type="match status" value="2"/>
</dbReference>
<dbReference type="EMBL" id="JAAIIH010000013">
    <property type="protein sequence ID" value="NMN00983.1"/>
    <property type="molecule type" value="Genomic_DNA"/>
</dbReference>
<comment type="caution">
    <text evidence="2">The sequence shown here is derived from an EMBL/GenBank/DDBJ whole genome shotgun (WGS) entry which is preliminary data.</text>
</comment>
<evidence type="ECO:0000313" key="3">
    <source>
        <dbReference type="Proteomes" id="UP000588277"/>
    </source>
</evidence>
<evidence type="ECO:0000256" key="1">
    <source>
        <dbReference type="SAM" id="SignalP"/>
    </source>
</evidence>
<dbReference type="AlphaFoldDB" id="A0A7Y0I017"/>
<reference evidence="2 3" key="1">
    <citation type="submission" date="2020-02" db="EMBL/GenBank/DDBJ databases">
        <title>Characterization of phylogenetic diversity of novel bifidobacterial species isolated in Czech ZOOs.</title>
        <authorList>
            <person name="Lugli G.A."/>
            <person name="Vera N.B."/>
            <person name="Ventura M."/>
        </authorList>
    </citation>
    <scope>NUCLEOTIDE SEQUENCE [LARGE SCALE GENOMIC DNA]</scope>
    <source>
        <strain evidence="2 3">DSM 109958</strain>
    </source>
</reference>
<dbReference type="PANTHER" id="PTHR43649">
    <property type="entry name" value="ARABINOSE-BINDING PROTEIN-RELATED"/>
    <property type="match status" value="1"/>
</dbReference>
<dbReference type="InterPro" id="IPR050490">
    <property type="entry name" value="Bact_solute-bd_prot1"/>
</dbReference>
<protein>
    <submittedName>
        <fullName evidence="2">ABC transporter, extracellular substrate binding protein</fullName>
    </submittedName>
</protein>
<dbReference type="RefSeq" id="WP_169276066.1">
    <property type="nucleotide sequence ID" value="NZ_JAAIIH010000013.1"/>
</dbReference>
<organism evidence="2 3">
    <name type="scientific">Bifidobacterium moraviense</name>
    <dbReference type="NCBI Taxonomy" id="2675323"/>
    <lineage>
        <taxon>Bacteria</taxon>
        <taxon>Bacillati</taxon>
        <taxon>Actinomycetota</taxon>
        <taxon>Actinomycetes</taxon>
        <taxon>Bifidobacteriales</taxon>
        <taxon>Bifidobacteriaceae</taxon>
        <taxon>Bifidobacterium</taxon>
    </lineage>
</organism>
<evidence type="ECO:0000313" key="2">
    <source>
        <dbReference type="EMBL" id="NMN00983.1"/>
    </source>
</evidence>
<dbReference type="PANTHER" id="PTHR43649:SF11">
    <property type="entry name" value="ABC TRANSPORTER SUBSTRATE-BINDING PROTEIN YESO-RELATED"/>
    <property type="match status" value="1"/>
</dbReference>